<dbReference type="EMBL" id="AGWQ01000004">
    <property type="protein sequence ID" value="EJZ87058.1"/>
    <property type="molecule type" value="Genomic_DNA"/>
</dbReference>
<reference evidence="1 2" key="1">
    <citation type="submission" date="2012-07" db="EMBL/GenBank/DDBJ databases">
        <title>The Genome Sequence of Actinomyces turicensis ACS-279-V-COL4.</title>
        <authorList>
            <consortium name="The Broad Institute Genome Sequencing Platform"/>
            <person name="Earl A."/>
            <person name="Ward D."/>
            <person name="Feldgarden M."/>
            <person name="Gevers D."/>
            <person name="Saerens B."/>
            <person name="Vaneechoutte M."/>
            <person name="Walker B."/>
            <person name="Young S.K."/>
            <person name="Zeng Q."/>
            <person name="Gargeya S."/>
            <person name="Fitzgerald M."/>
            <person name="Haas B."/>
            <person name="Abouelleil A."/>
            <person name="Alvarado L."/>
            <person name="Arachchi H.M."/>
            <person name="Berlin A."/>
            <person name="Chapman S.B."/>
            <person name="Goldberg J."/>
            <person name="Griggs A."/>
            <person name="Gujja S."/>
            <person name="Hansen M."/>
            <person name="Howarth C."/>
            <person name="Imamovic A."/>
            <person name="Larimer J."/>
            <person name="McCowen C."/>
            <person name="Montmayeur A."/>
            <person name="Murphy C."/>
            <person name="Neiman D."/>
            <person name="Pearson M."/>
            <person name="Priest M."/>
            <person name="Roberts A."/>
            <person name="Saif S."/>
            <person name="Shea T."/>
            <person name="Sisk P."/>
            <person name="Sykes S."/>
            <person name="Wortman J."/>
            <person name="Nusbaum C."/>
            <person name="Birren B."/>
        </authorList>
    </citation>
    <scope>NUCLEOTIDE SEQUENCE [LARGE SCALE GENOMIC DNA]</scope>
    <source>
        <strain evidence="1 2">ACS-279-V-Col4</strain>
    </source>
</reference>
<keyword evidence="2" id="KW-1185">Reference proteome</keyword>
<protein>
    <submittedName>
        <fullName evidence="1">Uncharacterized protein</fullName>
    </submittedName>
</protein>
<dbReference type="AlphaFoldDB" id="K0YU91"/>
<gene>
    <name evidence="1" type="ORF">HMPREF9241_00647</name>
</gene>
<comment type="caution">
    <text evidence="1">The sequence shown here is derived from an EMBL/GenBank/DDBJ whole genome shotgun (WGS) entry which is preliminary data.</text>
</comment>
<evidence type="ECO:0000313" key="2">
    <source>
        <dbReference type="Proteomes" id="UP000003994"/>
    </source>
</evidence>
<dbReference type="Proteomes" id="UP000003994">
    <property type="component" value="Unassembled WGS sequence"/>
</dbReference>
<organism evidence="1 2">
    <name type="scientific">Schaalia turicensis ACS-279-V-Col4</name>
    <dbReference type="NCBI Taxonomy" id="883077"/>
    <lineage>
        <taxon>Bacteria</taxon>
        <taxon>Bacillati</taxon>
        <taxon>Actinomycetota</taxon>
        <taxon>Actinomycetes</taxon>
        <taxon>Actinomycetales</taxon>
        <taxon>Actinomycetaceae</taxon>
        <taxon>Schaalia</taxon>
    </lineage>
</organism>
<sequence>MGASLTLDSADGSREERVVLMDGVWAGPRPDTIVLPQGFLACGRGNVTHSQEWSSLIRCELPILRFALIYTDKERL</sequence>
<accession>K0YU91</accession>
<dbReference type="HOGENOM" id="CLU_2646380_0_0_11"/>
<dbReference type="STRING" id="883077.HMPREF9241_00647"/>
<name>K0YU91_9ACTO</name>
<evidence type="ECO:0000313" key="1">
    <source>
        <dbReference type="EMBL" id="EJZ87058.1"/>
    </source>
</evidence>
<proteinExistence type="predicted"/>